<evidence type="ECO:0000256" key="6">
    <source>
        <dbReference type="ARBA" id="ARBA00022723"/>
    </source>
</evidence>
<dbReference type="InterPro" id="IPR022892">
    <property type="entry name" value="RNaseHI"/>
</dbReference>
<evidence type="ECO:0000256" key="5">
    <source>
        <dbReference type="ARBA" id="ARBA00022722"/>
    </source>
</evidence>
<comment type="cofactor">
    <cofactor evidence="10">
        <name>Mg(2+)</name>
        <dbReference type="ChEBI" id="CHEBI:18420"/>
    </cofactor>
    <text evidence="10">Binds 1 Mg(2+) ion per subunit. May bind a second metal ion at a regulatory site, or after substrate binding.</text>
</comment>
<comment type="caution">
    <text evidence="12">The sequence shown here is derived from an EMBL/GenBank/DDBJ whole genome shotgun (WGS) entry which is preliminary data.</text>
</comment>
<gene>
    <name evidence="10" type="primary">rnhA</name>
    <name evidence="12" type="ORF">KDK95_04200</name>
</gene>
<dbReference type="EMBL" id="JAGSOH010000006">
    <property type="protein sequence ID" value="MBR7825495.1"/>
    <property type="molecule type" value="Genomic_DNA"/>
</dbReference>
<dbReference type="Pfam" id="PF00075">
    <property type="entry name" value="RNase_H"/>
    <property type="match status" value="1"/>
</dbReference>
<sequence>MIDRVLAACDGACKGNPGPAAWAWAIAREPDGSPGRWEAGGLGIATNNIAELTALEQLLSAVDPKTPLEVRMDSQYAMNAVTTWLPGWRKRGWKTAGGTPVANRDLVVRIDALLAGRDVKFVYVPAHQSGGDPLNALVDEAASACAVSQKRAGGVLTPEEALRLSVPAVTAVPKAAKTASGAKTAKASSAGNGAPRTLAAKYPGTCSCGKRYAAGEQIAKGASGWGHVECAGR</sequence>
<feature type="binding site" evidence="10">
    <location>
        <position position="10"/>
    </location>
    <ligand>
        <name>Mg(2+)</name>
        <dbReference type="ChEBI" id="CHEBI:18420"/>
        <label>1</label>
    </ligand>
</feature>
<evidence type="ECO:0000256" key="4">
    <source>
        <dbReference type="ARBA" id="ARBA00012180"/>
    </source>
</evidence>
<name>A0A941IEQ7_9ACTN</name>
<dbReference type="Gene3D" id="3.30.420.10">
    <property type="entry name" value="Ribonuclease H-like superfamily/Ribonuclease H"/>
    <property type="match status" value="1"/>
</dbReference>
<dbReference type="GO" id="GO:0005737">
    <property type="term" value="C:cytoplasm"/>
    <property type="evidence" value="ECO:0007669"/>
    <property type="project" value="UniProtKB-SubCell"/>
</dbReference>
<keyword evidence="10" id="KW-0963">Cytoplasm</keyword>
<organism evidence="12 13">
    <name type="scientific">Actinospica acidithermotolerans</name>
    <dbReference type="NCBI Taxonomy" id="2828514"/>
    <lineage>
        <taxon>Bacteria</taxon>
        <taxon>Bacillati</taxon>
        <taxon>Actinomycetota</taxon>
        <taxon>Actinomycetes</taxon>
        <taxon>Catenulisporales</taxon>
        <taxon>Actinospicaceae</taxon>
        <taxon>Actinospica</taxon>
    </lineage>
</organism>
<comment type="function">
    <text evidence="10">Endonuclease that specifically degrades the RNA of RNA-DNA hybrids.</text>
</comment>
<evidence type="ECO:0000256" key="2">
    <source>
        <dbReference type="ARBA" id="ARBA00005300"/>
    </source>
</evidence>
<dbReference type="HAMAP" id="MF_00042">
    <property type="entry name" value="RNase_H"/>
    <property type="match status" value="1"/>
</dbReference>
<dbReference type="GO" id="GO:0003676">
    <property type="term" value="F:nucleic acid binding"/>
    <property type="evidence" value="ECO:0007669"/>
    <property type="project" value="InterPro"/>
</dbReference>
<dbReference type="AlphaFoldDB" id="A0A941IEQ7"/>
<keyword evidence="6 10" id="KW-0479">Metal-binding</keyword>
<dbReference type="PROSITE" id="PS50879">
    <property type="entry name" value="RNASE_H_1"/>
    <property type="match status" value="1"/>
</dbReference>
<evidence type="ECO:0000259" key="11">
    <source>
        <dbReference type="PROSITE" id="PS50879"/>
    </source>
</evidence>
<dbReference type="GO" id="GO:0004523">
    <property type="term" value="F:RNA-DNA hybrid ribonuclease activity"/>
    <property type="evidence" value="ECO:0007669"/>
    <property type="project" value="UniProtKB-UniRule"/>
</dbReference>
<comment type="catalytic activity">
    <reaction evidence="1 10">
        <text>Endonucleolytic cleavage to 5'-phosphomonoester.</text>
        <dbReference type="EC" id="3.1.26.4"/>
    </reaction>
</comment>
<dbReference type="GO" id="GO:0000287">
    <property type="term" value="F:magnesium ion binding"/>
    <property type="evidence" value="ECO:0007669"/>
    <property type="project" value="UniProtKB-UniRule"/>
</dbReference>
<evidence type="ECO:0000313" key="12">
    <source>
        <dbReference type="EMBL" id="MBR7825495.1"/>
    </source>
</evidence>
<dbReference type="InterPro" id="IPR036397">
    <property type="entry name" value="RNaseH_sf"/>
</dbReference>
<dbReference type="RefSeq" id="WP_212516646.1">
    <property type="nucleotide sequence ID" value="NZ_JAGSOH010000006.1"/>
</dbReference>
<comment type="subcellular location">
    <subcellularLocation>
        <location evidence="10">Cytoplasm</location>
    </subcellularLocation>
</comment>
<evidence type="ECO:0000256" key="9">
    <source>
        <dbReference type="ARBA" id="ARBA00022842"/>
    </source>
</evidence>
<keyword evidence="13" id="KW-1185">Reference proteome</keyword>
<comment type="similarity">
    <text evidence="2 10">Belongs to the RNase H family.</text>
</comment>
<dbReference type="InterPro" id="IPR002156">
    <property type="entry name" value="RNaseH_domain"/>
</dbReference>
<keyword evidence="9 10" id="KW-0460">Magnesium</keyword>
<evidence type="ECO:0000256" key="1">
    <source>
        <dbReference type="ARBA" id="ARBA00000077"/>
    </source>
</evidence>
<dbReference type="InterPro" id="IPR012337">
    <property type="entry name" value="RNaseH-like_sf"/>
</dbReference>
<evidence type="ECO:0000256" key="10">
    <source>
        <dbReference type="HAMAP-Rule" id="MF_00042"/>
    </source>
</evidence>
<accession>A0A941IEQ7</accession>
<dbReference type="InterPro" id="IPR050092">
    <property type="entry name" value="RNase_H"/>
</dbReference>
<dbReference type="PANTHER" id="PTHR10642">
    <property type="entry name" value="RIBONUCLEASE H1"/>
    <property type="match status" value="1"/>
</dbReference>
<protein>
    <recommendedName>
        <fullName evidence="4 10">Ribonuclease H</fullName>
        <shortName evidence="10">RNase H</shortName>
        <ecNumber evidence="4 10">3.1.26.4</ecNumber>
    </recommendedName>
</protein>
<dbReference type="PANTHER" id="PTHR10642:SF26">
    <property type="entry name" value="RIBONUCLEASE H1"/>
    <property type="match status" value="1"/>
</dbReference>
<dbReference type="CDD" id="cd09278">
    <property type="entry name" value="RNase_HI_prokaryote_like"/>
    <property type="match status" value="1"/>
</dbReference>
<dbReference type="SUPFAM" id="SSF53098">
    <property type="entry name" value="Ribonuclease H-like"/>
    <property type="match status" value="1"/>
</dbReference>
<feature type="binding site" evidence="10">
    <location>
        <position position="73"/>
    </location>
    <ligand>
        <name>Mg(2+)</name>
        <dbReference type="ChEBI" id="CHEBI:18420"/>
        <label>1</label>
    </ligand>
</feature>
<keyword evidence="5 10" id="KW-0540">Nuclease</keyword>
<evidence type="ECO:0000256" key="3">
    <source>
        <dbReference type="ARBA" id="ARBA00011245"/>
    </source>
</evidence>
<keyword evidence="8 10" id="KW-0378">Hydrolase</keyword>
<feature type="binding site" evidence="10">
    <location>
        <position position="51"/>
    </location>
    <ligand>
        <name>Mg(2+)</name>
        <dbReference type="ChEBI" id="CHEBI:18420"/>
        <label>1</label>
    </ligand>
</feature>
<proteinExistence type="inferred from homology"/>
<feature type="binding site" evidence="10">
    <location>
        <position position="139"/>
    </location>
    <ligand>
        <name>Mg(2+)</name>
        <dbReference type="ChEBI" id="CHEBI:18420"/>
        <label>2</label>
    </ligand>
</feature>
<keyword evidence="7 10" id="KW-0255">Endonuclease</keyword>
<comment type="subunit">
    <text evidence="3 10">Monomer.</text>
</comment>
<feature type="domain" description="RNase H type-1" evidence="11">
    <location>
        <begin position="1"/>
        <end position="147"/>
    </location>
</feature>
<dbReference type="Proteomes" id="UP000676325">
    <property type="component" value="Unassembled WGS sequence"/>
</dbReference>
<feature type="binding site" evidence="10">
    <location>
        <position position="10"/>
    </location>
    <ligand>
        <name>Mg(2+)</name>
        <dbReference type="ChEBI" id="CHEBI:18420"/>
        <label>2</label>
    </ligand>
</feature>
<evidence type="ECO:0000313" key="13">
    <source>
        <dbReference type="Proteomes" id="UP000676325"/>
    </source>
</evidence>
<dbReference type="EC" id="3.1.26.4" evidence="4 10"/>
<evidence type="ECO:0000256" key="7">
    <source>
        <dbReference type="ARBA" id="ARBA00022759"/>
    </source>
</evidence>
<evidence type="ECO:0000256" key="8">
    <source>
        <dbReference type="ARBA" id="ARBA00022801"/>
    </source>
</evidence>
<dbReference type="GO" id="GO:0043137">
    <property type="term" value="P:DNA replication, removal of RNA primer"/>
    <property type="evidence" value="ECO:0007669"/>
    <property type="project" value="TreeGrafter"/>
</dbReference>
<reference evidence="12" key="1">
    <citation type="submission" date="2021-04" db="EMBL/GenBank/DDBJ databases">
        <title>Genome based classification of Actinospica acidithermotolerans sp. nov., an actinobacterium isolated from an Indonesian hot spring.</title>
        <authorList>
            <person name="Kusuma A.B."/>
            <person name="Putra K.E."/>
            <person name="Nafisah S."/>
            <person name="Loh J."/>
            <person name="Nouioui I."/>
            <person name="Goodfellow M."/>
        </authorList>
    </citation>
    <scope>NUCLEOTIDE SEQUENCE</scope>
    <source>
        <strain evidence="12">MGRD01-02</strain>
    </source>
</reference>